<sequence length="394" mass="42630">MFSSLKSRALAVALMLLCSLLLAPHDALAAVPQTIPLTIKNTSGRGEAVWIYVLGESLTTRRLGYADANGQFREWSGGSIPPSPAPDVSIPGPGNGQTKTIQIPKLSGRIYFSFGEKIRFFLTPTGLVQPAPWNPSDPNRNILFDWSEYTLNDGGLWLNSSQVDMFSVPHAVGVKSANGTVKNTGHLVSNGRNRLLDAIKNQPGGWASLIHTRSDGLRIRALAPGKGIDAGVLSPTIMDSYITKAWDAYRTRTLTVIPFSNQPSTRFYGRTQGNAMVFTNGAGQTVATFQKPSTSNVFGCDGNLHAPNDEVVGPIARTLCAALNRTTLDRISTQPSTDASQFYQDVVTNHYARKIHNHMVDGKAYAFAFDDVGGFESLVHDGNPIEAYVTLTSF</sequence>
<evidence type="ECO:0000256" key="1">
    <source>
        <dbReference type="SAM" id="SignalP"/>
    </source>
</evidence>
<evidence type="ECO:0000259" key="2">
    <source>
        <dbReference type="PROSITE" id="PS52006"/>
    </source>
</evidence>
<dbReference type="InterPro" id="IPR037176">
    <property type="entry name" value="Osmotin/thaumatin-like_sf"/>
</dbReference>
<evidence type="ECO:0000313" key="3">
    <source>
        <dbReference type="EMBL" id="RVX44944.1"/>
    </source>
</evidence>
<keyword evidence="4" id="KW-1185">Reference proteome</keyword>
<comment type="caution">
    <text evidence="3">The sequence shown here is derived from an EMBL/GenBank/DDBJ whole genome shotgun (WGS) entry which is preliminary data.</text>
</comment>
<keyword evidence="1" id="KW-0732">Signal</keyword>
<organism evidence="3 4">
    <name type="scientific">Nonomuraea polychroma</name>
    <dbReference type="NCBI Taxonomy" id="46176"/>
    <lineage>
        <taxon>Bacteria</taxon>
        <taxon>Bacillati</taxon>
        <taxon>Actinomycetota</taxon>
        <taxon>Actinomycetes</taxon>
        <taxon>Streptosporangiales</taxon>
        <taxon>Streptosporangiaceae</taxon>
        <taxon>Nonomuraea</taxon>
    </lineage>
</organism>
<dbReference type="EMBL" id="SAUN01000001">
    <property type="protein sequence ID" value="RVX44944.1"/>
    <property type="molecule type" value="Genomic_DNA"/>
</dbReference>
<protein>
    <submittedName>
        <fullName evidence="3">Beta-1,3-glucanase</fullName>
    </submittedName>
</protein>
<dbReference type="PANTHER" id="PTHR38165">
    <property type="match status" value="1"/>
</dbReference>
<proteinExistence type="predicted"/>
<dbReference type="InterPro" id="IPR042517">
    <property type="entry name" value="Glyco_hydro_64_N_2"/>
</dbReference>
<dbReference type="InterPro" id="IPR032477">
    <property type="entry name" value="Glyco_hydro_64"/>
</dbReference>
<accession>A0A438MGP9</accession>
<evidence type="ECO:0000313" key="4">
    <source>
        <dbReference type="Proteomes" id="UP000284824"/>
    </source>
</evidence>
<dbReference type="AlphaFoldDB" id="A0A438MGP9"/>
<dbReference type="Gene3D" id="2.60.110.10">
    <property type="entry name" value="Thaumatin"/>
    <property type="match status" value="1"/>
</dbReference>
<reference evidence="3 4" key="1">
    <citation type="submission" date="2019-01" db="EMBL/GenBank/DDBJ databases">
        <title>Sequencing the genomes of 1000 actinobacteria strains.</title>
        <authorList>
            <person name="Klenk H.-P."/>
        </authorList>
    </citation>
    <scope>NUCLEOTIDE SEQUENCE [LARGE SCALE GENOMIC DNA]</scope>
    <source>
        <strain evidence="3 4">DSM 43925</strain>
    </source>
</reference>
<dbReference type="InterPro" id="IPR037398">
    <property type="entry name" value="Glyco_hydro_64_fam"/>
</dbReference>
<dbReference type="PROSITE" id="PS52006">
    <property type="entry name" value="GH64"/>
    <property type="match status" value="1"/>
</dbReference>
<feature type="domain" description="GH64" evidence="2">
    <location>
        <begin position="32"/>
        <end position="393"/>
    </location>
</feature>
<dbReference type="OrthoDB" id="5513218at2"/>
<gene>
    <name evidence="3" type="ORF">EDD27_7716</name>
</gene>
<dbReference type="RefSeq" id="WP_127936645.1">
    <property type="nucleotide sequence ID" value="NZ_SAUN01000001.1"/>
</dbReference>
<dbReference type="Gene3D" id="3.30.920.50">
    <property type="entry name" value="Beta-1,3-glucanase, C-terminal domain"/>
    <property type="match status" value="1"/>
</dbReference>
<feature type="signal peptide" evidence="1">
    <location>
        <begin position="1"/>
        <end position="29"/>
    </location>
</feature>
<feature type="chain" id="PRO_5019282283" evidence="1">
    <location>
        <begin position="30"/>
        <end position="394"/>
    </location>
</feature>
<name>A0A438MGP9_9ACTN</name>
<dbReference type="Proteomes" id="UP000284824">
    <property type="component" value="Unassembled WGS sequence"/>
</dbReference>
<dbReference type="PANTHER" id="PTHR38165:SF1">
    <property type="entry name" value="GLUCANASE B"/>
    <property type="match status" value="1"/>
</dbReference>
<dbReference type="Pfam" id="PF16483">
    <property type="entry name" value="Glyco_hydro_64"/>
    <property type="match status" value="1"/>
</dbReference>
<dbReference type="CDD" id="cd09216">
    <property type="entry name" value="GH64-LPHase-like"/>
    <property type="match status" value="1"/>
</dbReference>